<sequence length="832" mass="89567">MAMHTPRATPMALSIALAFIVGAEVHAAGQADAEAVTAPSAPSAADMLELNKVIVTGRGGSDTTKFQSSYSISTFSEKDLARKAPLSVAALLTQTPGVFAESSGGEVGNNVYSRGLPNDNYRYLPLLEDGLPVWEEGAGAFTNADLFFRLDATVRSAQIVRGGTASILANNAPGGSMNVITKKGTETFQGQVKLEAGDYDHLRTDFNLSGPLSEKVLFQLGGFLRTNNGLRDPGFQGNKGGQLRGGLTFKLDDGELFLGVRSLNDRNIFYTAMPMASPSRGLPGLSATEGTLVSSAFDGLAVPDGQGAFKQSFHLKDGIHTDTDTFTALYEKDLSPTLSIQNKFRRTAGSIDFNGLFSNGVDSAQSFLASGLGRLRAANPATVSAAYRVAGGDGRNLAPADLGNGLALTEGLWNTHVKLDNVINDFSVSKKLETGMGDHELTAGVYYSRFNQRQNWNWSDVLTEAVHQPRLLDVVGLNAAGGVTASLTRNGLLNLHTNLQEFHDHVRNLDYYLTDNWRLTKALRIDGGIRYHTVSKHGRIAQTVNKDLGDPATLADDSVAVFSGAFQPYTFKDEQAAWSVGANYEFSPSLSGFARAGRSFRITPEFAQWFNCCTPTENRIGMAEFGLKHASREYSAFVTAYHNNFPNLSFNTTSTVNGAQVTESASAAAKSVGLEAEFVWRPSTRFDVAFSGVLQKLKYSGFSGRGADGGAFNYTGNQIVRQPRAQASLRPAFHFGAGNAYDVFGEYRYTGKRYADVANTVALPAFGEIDLGFAAMINPRTRFQLLVTNLTDKVGVSEGNPRSGVILGGQQAVFQGRPNFGRHLRASIEYKF</sequence>
<keyword evidence="11 14" id="KW-0472">Membrane</keyword>
<dbReference type="InterPro" id="IPR012910">
    <property type="entry name" value="Plug_dom"/>
</dbReference>
<feature type="signal peptide" evidence="16">
    <location>
        <begin position="1"/>
        <end position="27"/>
    </location>
</feature>
<gene>
    <name evidence="19" type="ORF">SAMN05216552_1013127</name>
</gene>
<evidence type="ECO:0000256" key="7">
    <source>
        <dbReference type="ARBA" id="ARBA00022729"/>
    </source>
</evidence>
<dbReference type="SUPFAM" id="SSF56935">
    <property type="entry name" value="Porins"/>
    <property type="match status" value="1"/>
</dbReference>
<dbReference type="Proteomes" id="UP000199391">
    <property type="component" value="Unassembled WGS sequence"/>
</dbReference>
<keyword evidence="9" id="KW-0406">Ion transport</keyword>
<dbReference type="PROSITE" id="PS52016">
    <property type="entry name" value="TONB_DEPENDENT_REC_3"/>
    <property type="match status" value="1"/>
</dbReference>
<evidence type="ECO:0000313" key="20">
    <source>
        <dbReference type="Proteomes" id="UP000199391"/>
    </source>
</evidence>
<evidence type="ECO:0000256" key="8">
    <source>
        <dbReference type="ARBA" id="ARBA00023004"/>
    </source>
</evidence>
<keyword evidence="4 14" id="KW-1134">Transmembrane beta strand</keyword>
<keyword evidence="13 14" id="KW-0998">Cell outer membrane</keyword>
<dbReference type="GO" id="GO:0009279">
    <property type="term" value="C:cell outer membrane"/>
    <property type="evidence" value="ECO:0007669"/>
    <property type="project" value="UniProtKB-SubCell"/>
</dbReference>
<keyword evidence="6 14" id="KW-0812">Transmembrane</keyword>
<feature type="domain" description="TonB-dependent receptor plug" evidence="18">
    <location>
        <begin position="66"/>
        <end position="175"/>
    </location>
</feature>
<dbReference type="InterPro" id="IPR000531">
    <property type="entry name" value="Beta-barrel_TonB"/>
</dbReference>
<dbReference type="InterPro" id="IPR039426">
    <property type="entry name" value="TonB-dep_rcpt-like"/>
</dbReference>
<keyword evidence="20" id="KW-1185">Reference proteome</keyword>
<dbReference type="Pfam" id="PF00593">
    <property type="entry name" value="TonB_dep_Rec_b-barrel"/>
    <property type="match status" value="1"/>
</dbReference>
<evidence type="ECO:0000256" key="14">
    <source>
        <dbReference type="PROSITE-ProRule" id="PRU01360"/>
    </source>
</evidence>
<dbReference type="Pfam" id="PF07715">
    <property type="entry name" value="Plug"/>
    <property type="match status" value="1"/>
</dbReference>
<evidence type="ECO:0000256" key="9">
    <source>
        <dbReference type="ARBA" id="ARBA00023065"/>
    </source>
</evidence>
<evidence type="ECO:0000256" key="1">
    <source>
        <dbReference type="ARBA" id="ARBA00004571"/>
    </source>
</evidence>
<dbReference type="Gene3D" id="2.170.130.10">
    <property type="entry name" value="TonB-dependent receptor, plug domain"/>
    <property type="match status" value="1"/>
</dbReference>
<proteinExistence type="inferred from homology"/>
<evidence type="ECO:0000259" key="18">
    <source>
        <dbReference type="Pfam" id="PF07715"/>
    </source>
</evidence>
<evidence type="ECO:0000256" key="15">
    <source>
        <dbReference type="RuleBase" id="RU003357"/>
    </source>
</evidence>
<evidence type="ECO:0000256" key="16">
    <source>
        <dbReference type="SAM" id="SignalP"/>
    </source>
</evidence>
<feature type="chain" id="PRO_5011562005" evidence="16">
    <location>
        <begin position="28"/>
        <end position="832"/>
    </location>
</feature>
<dbReference type="GO" id="GO:0015344">
    <property type="term" value="F:siderophore uptake transmembrane transporter activity"/>
    <property type="evidence" value="ECO:0007669"/>
    <property type="project" value="TreeGrafter"/>
</dbReference>
<feature type="domain" description="TonB-dependent receptor-like beta-barrel" evidence="17">
    <location>
        <begin position="313"/>
        <end position="790"/>
    </location>
</feature>
<accession>A0A1I7JXD6</accession>
<dbReference type="InterPro" id="IPR037066">
    <property type="entry name" value="Plug_dom_sf"/>
</dbReference>
<dbReference type="STRING" id="1035707.SAMN05216552_1013127"/>
<dbReference type="AlphaFoldDB" id="A0A1I7JXD6"/>
<name>A0A1I7JXD6_9BURK</name>
<evidence type="ECO:0000259" key="17">
    <source>
        <dbReference type="Pfam" id="PF00593"/>
    </source>
</evidence>
<evidence type="ECO:0000256" key="13">
    <source>
        <dbReference type="ARBA" id="ARBA00023237"/>
    </source>
</evidence>
<evidence type="ECO:0000256" key="12">
    <source>
        <dbReference type="ARBA" id="ARBA00023170"/>
    </source>
</evidence>
<dbReference type="EMBL" id="FPBO01000013">
    <property type="protein sequence ID" value="SFU89735.1"/>
    <property type="molecule type" value="Genomic_DNA"/>
</dbReference>
<evidence type="ECO:0000256" key="6">
    <source>
        <dbReference type="ARBA" id="ARBA00022692"/>
    </source>
</evidence>
<evidence type="ECO:0000256" key="5">
    <source>
        <dbReference type="ARBA" id="ARBA00022496"/>
    </source>
</evidence>
<keyword evidence="12 19" id="KW-0675">Receptor</keyword>
<dbReference type="PANTHER" id="PTHR32552:SF89">
    <property type="entry name" value="CATECHOLATE SIDEROPHORE RECEPTOR FIU"/>
    <property type="match status" value="1"/>
</dbReference>
<evidence type="ECO:0000256" key="3">
    <source>
        <dbReference type="ARBA" id="ARBA00022448"/>
    </source>
</evidence>
<keyword evidence="10 15" id="KW-0798">TonB box</keyword>
<dbReference type="Gene3D" id="2.40.170.20">
    <property type="entry name" value="TonB-dependent receptor, beta-barrel domain"/>
    <property type="match status" value="1"/>
</dbReference>
<comment type="subcellular location">
    <subcellularLocation>
        <location evidence="1 14">Cell outer membrane</location>
        <topology evidence="1 14">Multi-pass membrane protein</topology>
    </subcellularLocation>
</comment>
<dbReference type="RefSeq" id="WP_093556501.1">
    <property type="nucleotide sequence ID" value="NZ_FPBO01000013.1"/>
</dbReference>
<evidence type="ECO:0000256" key="10">
    <source>
        <dbReference type="ARBA" id="ARBA00023077"/>
    </source>
</evidence>
<keyword evidence="7 16" id="KW-0732">Signal</keyword>
<dbReference type="OrthoDB" id="7386960at2"/>
<comment type="similarity">
    <text evidence="2 14 15">Belongs to the TonB-dependent receptor family.</text>
</comment>
<evidence type="ECO:0000256" key="2">
    <source>
        <dbReference type="ARBA" id="ARBA00009810"/>
    </source>
</evidence>
<organism evidence="19 20">
    <name type="scientific">Pseudoduganella namucuonensis</name>
    <dbReference type="NCBI Taxonomy" id="1035707"/>
    <lineage>
        <taxon>Bacteria</taxon>
        <taxon>Pseudomonadati</taxon>
        <taxon>Pseudomonadota</taxon>
        <taxon>Betaproteobacteria</taxon>
        <taxon>Burkholderiales</taxon>
        <taxon>Oxalobacteraceae</taxon>
        <taxon>Telluria group</taxon>
        <taxon>Pseudoduganella</taxon>
    </lineage>
</organism>
<keyword evidence="3 14" id="KW-0813">Transport</keyword>
<dbReference type="PANTHER" id="PTHR32552">
    <property type="entry name" value="FERRICHROME IRON RECEPTOR-RELATED"/>
    <property type="match status" value="1"/>
</dbReference>
<evidence type="ECO:0000256" key="11">
    <source>
        <dbReference type="ARBA" id="ARBA00023136"/>
    </source>
</evidence>
<protein>
    <submittedName>
        <fullName evidence="19">Outer membrane receptor proteins, mostly Fe transport</fullName>
    </submittedName>
</protein>
<evidence type="ECO:0000256" key="4">
    <source>
        <dbReference type="ARBA" id="ARBA00022452"/>
    </source>
</evidence>
<dbReference type="InterPro" id="IPR036942">
    <property type="entry name" value="Beta-barrel_TonB_sf"/>
</dbReference>
<evidence type="ECO:0000313" key="19">
    <source>
        <dbReference type="EMBL" id="SFU89735.1"/>
    </source>
</evidence>
<reference evidence="20" key="1">
    <citation type="submission" date="2016-10" db="EMBL/GenBank/DDBJ databases">
        <authorList>
            <person name="Varghese N."/>
            <person name="Submissions S."/>
        </authorList>
    </citation>
    <scope>NUCLEOTIDE SEQUENCE [LARGE SCALE GENOMIC DNA]</scope>
    <source>
        <strain evidence="20">CGMCC 1.11014</strain>
    </source>
</reference>
<keyword evidence="8" id="KW-0408">Iron</keyword>
<keyword evidence="5" id="KW-0410">Iron transport</keyword>